<protein>
    <submittedName>
        <fullName evidence="1">Uncharacterized protein</fullName>
    </submittedName>
</protein>
<dbReference type="EMBL" id="WJXA01000010">
    <property type="protein sequence ID" value="KAF7130550.1"/>
    <property type="molecule type" value="Genomic_DNA"/>
</dbReference>
<gene>
    <name evidence="1" type="ORF">RHSIM_Rhsim10G0093700</name>
</gene>
<dbReference type="PANTHER" id="PTHR32387:SF11">
    <property type="entry name" value="PROTEIN NO VEIN C-TERMINAL DOMAIN-CONTAINING PROTEIN"/>
    <property type="match status" value="1"/>
</dbReference>
<keyword evidence="2" id="KW-1185">Reference proteome</keyword>
<evidence type="ECO:0000313" key="2">
    <source>
        <dbReference type="Proteomes" id="UP000626092"/>
    </source>
</evidence>
<name>A0A834GCS1_RHOSS</name>
<evidence type="ECO:0000313" key="1">
    <source>
        <dbReference type="EMBL" id="KAF7130550.1"/>
    </source>
</evidence>
<sequence length="123" mass="13577">MATVAASASDDKRKRKTEIYSEAAYRRNKESEILDRGEIPELMISTTPSPVFVAEDNEYVVGVEPTLELVLTTWDITGLGASATLLVFDNEIGFSKENIESLSLCSIVIKSTKKDRRCQGFIG</sequence>
<dbReference type="Proteomes" id="UP000626092">
    <property type="component" value="Unassembled WGS sequence"/>
</dbReference>
<dbReference type="InterPro" id="IPR052957">
    <property type="entry name" value="Auxin_embryo_med"/>
</dbReference>
<reference evidence="1" key="1">
    <citation type="submission" date="2019-11" db="EMBL/GenBank/DDBJ databases">
        <authorList>
            <person name="Liu Y."/>
            <person name="Hou J."/>
            <person name="Li T.-Q."/>
            <person name="Guan C.-H."/>
            <person name="Wu X."/>
            <person name="Wu H.-Z."/>
            <person name="Ling F."/>
            <person name="Zhang R."/>
            <person name="Shi X.-G."/>
            <person name="Ren J.-P."/>
            <person name="Chen E.-F."/>
            <person name="Sun J.-M."/>
        </authorList>
    </citation>
    <scope>NUCLEOTIDE SEQUENCE</scope>
    <source>
        <strain evidence="1">Adult_tree_wgs_1</strain>
        <tissue evidence="1">Leaves</tissue>
    </source>
</reference>
<dbReference type="AlphaFoldDB" id="A0A834GCS1"/>
<dbReference type="OrthoDB" id="1262810at2759"/>
<comment type="caution">
    <text evidence="1">The sequence shown here is derived from an EMBL/GenBank/DDBJ whole genome shotgun (WGS) entry which is preliminary data.</text>
</comment>
<organism evidence="1 2">
    <name type="scientific">Rhododendron simsii</name>
    <name type="common">Sims's rhododendron</name>
    <dbReference type="NCBI Taxonomy" id="118357"/>
    <lineage>
        <taxon>Eukaryota</taxon>
        <taxon>Viridiplantae</taxon>
        <taxon>Streptophyta</taxon>
        <taxon>Embryophyta</taxon>
        <taxon>Tracheophyta</taxon>
        <taxon>Spermatophyta</taxon>
        <taxon>Magnoliopsida</taxon>
        <taxon>eudicotyledons</taxon>
        <taxon>Gunneridae</taxon>
        <taxon>Pentapetalae</taxon>
        <taxon>asterids</taxon>
        <taxon>Ericales</taxon>
        <taxon>Ericaceae</taxon>
        <taxon>Ericoideae</taxon>
        <taxon>Rhodoreae</taxon>
        <taxon>Rhododendron</taxon>
    </lineage>
</organism>
<accession>A0A834GCS1</accession>
<proteinExistence type="predicted"/>
<dbReference type="PANTHER" id="PTHR32387">
    <property type="entry name" value="WU:FJ29H11"/>
    <property type="match status" value="1"/>
</dbReference>